<dbReference type="AlphaFoldDB" id="A0AAV7HGW9"/>
<comment type="caution">
    <text evidence="1">The sequence shown here is derived from an EMBL/GenBank/DDBJ whole genome shotgun (WGS) entry which is preliminary data.</text>
</comment>
<organism evidence="1 2">
    <name type="scientific">Dendrobium chrysotoxum</name>
    <name type="common">Orchid</name>
    <dbReference type="NCBI Taxonomy" id="161865"/>
    <lineage>
        <taxon>Eukaryota</taxon>
        <taxon>Viridiplantae</taxon>
        <taxon>Streptophyta</taxon>
        <taxon>Embryophyta</taxon>
        <taxon>Tracheophyta</taxon>
        <taxon>Spermatophyta</taxon>
        <taxon>Magnoliopsida</taxon>
        <taxon>Liliopsida</taxon>
        <taxon>Asparagales</taxon>
        <taxon>Orchidaceae</taxon>
        <taxon>Epidendroideae</taxon>
        <taxon>Malaxideae</taxon>
        <taxon>Dendrobiinae</taxon>
        <taxon>Dendrobium</taxon>
    </lineage>
</organism>
<reference evidence="1 2" key="1">
    <citation type="journal article" date="2021" name="Hortic Res">
        <title>Chromosome-scale assembly of the Dendrobium chrysotoxum genome enhances the understanding of orchid evolution.</title>
        <authorList>
            <person name="Zhang Y."/>
            <person name="Zhang G.Q."/>
            <person name="Zhang D."/>
            <person name="Liu X.D."/>
            <person name="Xu X.Y."/>
            <person name="Sun W.H."/>
            <person name="Yu X."/>
            <person name="Zhu X."/>
            <person name="Wang Z.W."/>
            <person name="Zhao X."/>
            <person name="Zhong W.Y."/>
            <person name="Chen H."/>
            <person name="Yin W.L."/>
            <person name="Huang T."/>
            <person name="Niu S.C."/>
            <person name="Liu Z.J."/>
        </authorList>
    </citation>
    <scope>NUCLEOTIDE SEQUENCE [LARGE SCALE GENOMIC DNA]</scope>
    <source>
        <strain evidence="1">Lindl</strain>
    </source>
</reference>
<keyword evidence="2" id="KW-1185">Reference proteome</keyword>
<proteinExistence type="predicted"/>
<dbReference type="EMBL" id="JAGFBR010000004">
    <property type="protein sequence ID" value="KAH0468162.1"/>
    <property type="molecule type" value="Genomic_DNA"/>
</dbReference>
<dbReference type="Proteomes" id="UP000775213">
    <property type="component" value="Unassembled WGS sequence"/>
</dbReference>
<accession>A0AAV7HGW9</accession>
<evidence type="ECO:0000313" key="2">
    <source>
        <dbReference type="Proteomes" id="UP000775213"/>
    </source>
</evidence>
<evidence type="ECO:0000313" key="1">
    <source>
        <dbReference type="EMBL" id="KAH0468162.1"/>
    </source>
</evidence>
<protein>
    <submittedName>
        <fullName evidence="1">Uncharacterized protein</fullName>
    </submittedName>
</protein>
<gene>
    <name evidence="1" type="ORF">IEQ34_003195</name>
</gene>
<sequence length="120" mass="13784">MMNLSLFSLEIVYGRREESARNAAQIKDMNRSHGEVFGSTEKRLLKSCISISVVTKIYGFEKFLPIDLLDFEISEIDDRRIVQDDVLQKVASENPKNSILPPEIVQDDRRIVQDDVQNLT</sequence>
<name>A0AAV7HGW9_DENCH</name>